<keyword evidence="1" id="KW-0812">Transmembrane</keyword>
<feature type="transmembrane region" description="Helical" evidence="1">
    <location>
        <begin position="75"/>
        <end position="96"/>
    </location>
</feature>
<gene>
    <name evidence="2" type="ORF">STSP_52600</name>
</gene>
<evidence type="ECO:0000256" key="1">
    <source>
        <dbReference type="SAM" id="Phobius"/>
    </source>
</evidence>
<evidence type="ECO:0000313" key="3">
    <source>
        <dbReference type="Proteomes" id="UP000077381"/>
    </source>
</evidence>
<dbReference type="OrthoDB" id="4061523at2"/>
<reference evidence="2 3" key="1">
    <citation type="submission" date="2015-12" db="EMBL/GenBank/DDBJ databases">
        <title>Genome sequence of Streptomyces sp. G25.</title>
        <authorList>
            <person name="Poehlein A."/>
            <person name="Roettig A."/>
            <person name="Hiessl S."/>
            <person name="Hauschild P."/>
            <person name="Schauer J."/>
            <person name="Madkour M.H."/>
            <person name="Al-Ansari A.M."/>
            <person name="Almakishah N.H."/>
            <person name="Steinbuechel A."/>
            <person name="Daniel R."/>
        </authorList>
    </citation>
    <scope>NUCLEOTIDE SEQUENCE [LARGE SCALE GENOMIC DNA]</scope>
    <source>
        <strain evidence="3">G25(2015)</strain>
    </source>
</reference>
<feature type="transmembrane region" description="Helical" evidence="1">
    <location>
        <begin position="203"/>
        <end position="222"/>
    </location>
</feature>
<dbReference type="AlphaFoldDB" id="A0A177HK00"/>
<evidence type="ECO:0000313" key="2">
    <source>
        <dbReference type="EMBL" id="OAH11312.1"/>
    </source>
</evidence>
<keyword evidence="1" id="KW-1133">Transmembrane helix</keyword>
<feature type="transmembrane region" description="Helical" evidence="1">
    <location>
        <begin position="108"/>
        <end position="131"/>
    </location>
</feature>
<organism evidence="2 3">
    <name type="scientific">Streptomyces jeddahensis</name>
    <dbReference type="NCBI Taxonomy" id="1716141"/>
    <lineage>
        <taxon>Bacteria</taxon>
        <taxon>Bacillati</taxon>
        <taxon>Actinomycetota</taxon>
        <taxon>Actinomycetes</taxon>
        <taxon>Kitasatosporales</taxon>
        <taxon>Streptomycetaceae</taxon>
        <taxon>Streptomyces</taxon>
    </lineage>
</organism>
<feature type="transmembrane region" description="Helical" evidence="1">
    <location>
        <begin position="143"/>
        <end position="161"/>
    </location>
</feature>
<keyword evidence="3" id="KW-1185">Reference proteome</keyword>
<dbReference type="EMBL" id="LOHS01000111">
    <property type="protein sequence ID" value="OAH11312.1"/>
    <property type="molecule type" value="Genomic_DNA"/>
</dbReference>
<protein>
    <submittedName>
        <fullName evidence="2">Uncharacterized protein</fullName>
    </submittedName>
</protein>
<dbReference type="RefSeq" id="WP_157902901.1">
    <property type="nucleotide sequence ID" value="NZ_LOHS01000111.1"/>
</dbReference>
<keyword evidence="1" id="KW-0472">Membrane</keyword>
<sequence length="495" mass="54811">MKKQPLVVVQAPDDRGLRTVSIQGETDGRAWSLKELRRILRHAGLPPDINLDNPGRVHWVADQTCWPDHPWKRRAAAVVMALGLLTSVAVLLYVGIKDAFNALAYGGRVMGVILLAAALVEIVAALVLWDYWGKRVLRYSGEATLVGVGSVMGTNLMFLVIQIEGGDYNTSYFWLWIGLALWSVWAFWALTRQKVWQKIPHPRTVALGAAVSGIVGAAGLAYSQMFVPYSTPVKVPFGVSIGNPTMSADGAVLHVPTHVEFRNTGSVPIDVVGTMWRVKGYPTKLNTEGNSMREWKNDLWYNSKTLRHVTYSPSRMLGTGEIVDPGARLDPGDDFSKDPIIDVPLKSGIGRVEVYAIISYVRADRGKLGNSYPVSHKASWDTGSKDGKHTGDAPEWVAAPGDEFYRYYSRIYRSSEMLNLTHAEDYASAWWVLPQWREGNGFAKGDTDPYMEVSISPHENLAQTLSDAEQAPYGMKTVDTFTERTIAQLLQASKK</sequence>
<dbReference type="STRING" id="1716141.STSP_52600"/>
<feature type="transmembrane region" description="Helical" evidence="1">
    <location>
        <begin position="173"/>
        <end position="191"/>
    </location>
</feature>
<comment type="caution">
    <text evidence="2">The sequence shown here is derived from an EMBL/GenBank/DDBJ whole genome shotgun (WGS) entry which is preliminary data.</text>
</comment>
<name>A0A177HK00_9ACTN</name>
<dbReference type="PATRIC" id="fig|1716141.3.peg.5531"/>
<proteinExistence type="predicted"/>
<accession>A0A177HK00</accession>
<dbReference type="Proteomes" id="UP000077381">
    <property type="component" value="Unassembled WGS sequence"/>
</dbReference>